<feature type="transmembrane region" description="Helical" evidence="10">
    <location>
        <begin position="367"/>
        <end position="389"/>
    </location>
</feature>
<dbReference type="Pfam" id="PF01554">
    <property type="entry name" value="MatE"/>
    <property type="match status" value="2"/>
</dbReference>
<feature type="transmembrane region" description="Helical" evidence="10">
    <location>
        <begin position="174"/>
        <end position="197"/>
    </location>
</feature>
<dbReference type="NCBIfam" id="TIGR00797">
    <property type="entry name" value="matE"/>
    <property type="match status" value="1"/>
</dbReference>
<dbReference type="PIRSF" id="PIRSF006603">
    <property type="entry name" value="DinF"/>
    <property type="match status" value="1"/>
</dbReference>
<keyword evidence="12" id="KW-1185">Reference proteome</keyword>
<dbReference type="InterPro" id="IPR002528">
    <property type="entry name" value="MATE_fam"/>
</dbReference>
<evidence type="ECO:0000256" key="9">
    <source>
        <dbReference type="ARBA" id="ARBA00031636"/>
    </source>
</evidence>
<dbReference type="PANTHER" id="PTHR43298">
    <property type="entry name" value="MULTIDRUG RESISTANCE PROTEIN NORM-RELATED"/>
    <property type="match status" value="1"/>
</dbReference>
<gene>
    <name evidence="11" type="ORF">SAMN05421686_11282</name>
</gene>
<evidence type="ECO:0000256" key="5">
    <source>
        <dbReference type="ARBA" id="ARBA00022692"/>
    </source>
</evidence>
<evidence type="ECO:0000313" key="11">
    <source>
        <dbReference type="EMBL" id="SIT16263.1"/>
    </source>
</evidence>
<keyword evidence="2" id="KW-0813">Transport</keyword>
<feature type="transmembrane region" description="Helical" evidence="10">
    <location>
        <begin position="249"/>
        <end position="274"/>
    </location>
</feature>
<keyword evidence="8 10" id="KW-0472">Membrane</keyword>
<dbReference type="STRING" id="484498.SAMN05421686_11282"/>
<keyword evidence="7" id="KW-0406">Ion transport</keyword>
<evidence type="ECO:0000256" key="7">
    <source>
        <dbReference type="ARBA" id="ARBA00023065"/>
    </source>
</evidence>
<feature type="transmembrane region" description="Helical" evidence="10">
    <location>
        <begin position="54"/>
        <end position="79"/>
    </location>
</feature>
<name>A0A1N7Q048_9GAMM</name>
<feature type="transmembrane region" description="Helical" evidence="10">
    <location>
        <begin position="203"/>
        <end position="228"/>
    </location>
</feature>
<keyword evidence="4" id="KW-1003">Cell membrane</keyword>
<reference evidence="12" key="1">
    <citation type="submission" date="2017-01" db="EMBL/GenBank/DDBJ databases">
        <authorList>
            <person name="Varghese N."/>
            <person name="Submissions S."/>
        </authorList>
    </citation>
    <scope>NUCLEOTIDE SEQUENCE [LARGE SCALE GENOMIC DNA]</scope>
    <source>
        <strain evidence="12">DSM 24913</strain>
    </source>
</reference>
<keyword evidence="6 10" id="KW-1133">Transmembrane helix</keyword>
<evidence type="ECO:0000313" key="12">
    <source>
        <dbReference type="Proteomes" id="UP000185639"/>
    </source>
</evidence>
<feature type="transmembrane region" description="Helical" evidence="10">
    <location>
        <begin position="21"/>
        <end position="42"/>
    </location>
</feature>
<protein>
    <recommendedName>
        <fullName evidence="9">Multidrug-efflux transporter</fullName>
    </recommendedName>
</protein>
<dbReference type="GO" id="GO:0042910">
    <property type="term" value="F:xenobiotic transmembrane transporter activity"/>
    <property type="evidence" value="ECO:0007669"/>
    <property type="project" value="InterPro"/>
</dbReference>
<proteinExistence type="predicted"/>
<evidence type="ECO:0000256" key="3">
    <source>
        <dbReference type="ARBA" id="ARBA00022449"/>
    </source>
</evidence>
<accession>A0A1N7Q048</accession>
<dbReference type="InterPro" id="IPR048279">
    <property type="entry name" value="MdtK-like"/>
</dbReference>
<feature type="transmembrane region" description="Helical" evidence="10">
    <location>
        <begin position="141"/>
        <end position="162"/>
    </location>
</feature>
<dbReference type="EMBL" id="FTOH01000012">
    <property type="protein sequence ID" value="SIT16263.1"/>
    <property type="molecule type" value="Genomic_DNA"/>
</dbReference>
<dbReference type="CDD" id="cd13133">
    <property type="entry name" value="MATE_like_7"/>
    <property type="match status" value="1"/>
</dbReference>
<feature type="transmembrane region" description="Helical" evidence="10">
    <location>
        <begin position="294"/>
        <end position="316"/>
    </location>
</feature>
<feature type="transmembrane region" description="Helical" evidence="10">
    <location>
        <begin position="99"/>
        <end position="121"/>
    </location>
</feature>
<keyword evidence="5 10" id="KW-0812">Transmembrane</keyword>
<dbReference type="OrthoDB" id="9780160at2"/>
<sequence length="457" mass="49928">MQFSRLLLSRLSRVELTRLNRILIIGIPIIGSMLSQSITNLIDAAMVGQLNDVALAGVGIGSYANFLCVSVMMGLSAAVQAIVSRHYGARRHHRTTEPLFAGLFLTLLIGIPSTILFIAFAEQYIGLYTNDAAVIAVASEYFSWRTAALTFVGMTFVFRGFWSGIGESAVYLKIALIMHLSNIVFSYFLIFGLTAFGTTYWEGFGAVGSGMGSAASLVLAAGLFYWRTFALDTRFRQLYHLSRKTIRQLVRLAIPNSVSQTLFALGLSVLFWIIGLIGTQEQAIGHILTQLSLLLIMPAVGLGIAGASLVGHALGAEEKENAHRWGWDVLRVSVVIMALLGLPMWIAPHAVLTIFTNDAALIELGTWPLRILGFAIAFEVASIIFNQTLLGAGASKQVLKINLVMQWAVFLPLAWVIGPYLGLGLTGIWILQACQRMALAIIYGTIWSRKHWAHIKV</sequence>
<evidence type="ECO:0000256" key="2">
    <source>
        <dbReference type="ARBA" id="ARBA00022448"/>
    </source>
</evidence>
<feature type="transmembrane region" description="Helical" evidence="10">
    <location>
        <begin position="401"/>
        <end position="421"/>
    </location>
</feature>
<evidence type="ECO:0000256" key="10">
    <source>
        <dbReference type="SAM" id="Phobius"/>
    </source>
</evidence>
<dbReference type="GO" id="GO:0005886">
    <property type="term" value="C:plasma membrane"/>
    <property type="evidence" value="ECO:0007669"/>
    <property type="project" value="UniProtKB-SubCell"/>
</dbReference>
<comment type="subcellular location">
    <subcellularLocation>
        <location evidence="1">Cell inner membrane</location>
        <topology evidence="1">Multi-pass membrane protein</topology>
    </subcellularLocation>
</comment>
<dbReference type="AlphaFoldDB" id="A0A1N7Q048"/>
<keyword evidence="3" id="KW-0050">Antiport</keyword>
<dbReference type="Proteomes" id="UP000185639">
    <property type="component" value="Unassembled WGS sequence"/>
</dbReference>
<dbReference type="PANTHER" id="PTHR43298:SF2">
    <property type="entry name" value="FMN_FAD EXPORTER YEEO-RELATED"/>
    <property type="match status" value="1"/>
</dbReference>
<dbReference type="GO" id="GO:0015297">
    <property type="term" value="F:antiporter activity"/>
    <property type="evidence" value="ECO:0007669"/>
    <property type="project" value="UniProtKB-KW"/>
</dbReference>
<organism evidence="11 12">
    <name type="scientific">Thalassolituus maritimus</name>
    <dbReference type="NCBI Taxonomy" id="484498"/>
    <lineage>
        <taxon>Bacteria</taxon>
        <taxon>Pseudomonadati</taxon>
        <taxon>Pseudomonadota</taxon>
        <taxon>Gammaproteobacteria</taxon>
        <taxon>Oceanospirillales</taxon>
        <taxon>Oceanospirillaceae</taxon>
        <taxon>Thalassolituus</taxon>
    </lineage>
</organism>
<dbReference type="RefSeq" id="WP_076517796.1">
    <property type="nucleotide sequence ID" value="NZ_FTOH01000012.1"/>
</dbReference>
<evidence type="ECO:0000256" key="4">
    <source>
        <dbReference type="ARBA" id="ARBA00022475"/>
    </source>
</evidence>
<evidence type="ECO:0000256" key="1">
    <source>
        <dbReference type="ARBA" id="ARBA00004429"/>
    </source>
</evidence>
<evidence type="ECO:0000256" key="8">
    <source>
        <dbReference type="ARBA" id="ARBA00023136"/>
    </source>
</evidence>
<feature type="transmembrane region" description="Helical" evidence="10">
    <location>
        <begin position="328"/>
        <end position="347"/>
    </location>
</feature>
<dbReference type="GO" id="GO:0006811">
    <property type="term" value="P:monoatomic ion transport"/>
    <property type="evidence" value="ECO:0007669"/>
    <property type="project" value="UniProtKB-KW"/>
</dbReference>
<dbReference type="InterPro" id="IPR050222">
    <property type="entry name" value="MATE_MdtK"/>
</dbReference>
<evidence type="ECO:0000256" key="6">
    <source>
        <dbReference type="ARBA" id="ARBA00022989"/>
    </source>
</evidence>